<gene>
    <name evidence="1" type="ORF">HID58_072457</name>
</gene>
<evidence type="ECO:0000313" key="1">
    <source>
        <dbReference type="EMBL" id="KAH0875095.1"/>
    </source>
</evidence>
<name>A0ABQ7Z4Q1_BRANA</name>
<dbReference type="EMBL" id="JAGKQM010000016">
    <property type="protein sequence ID" value="KAH0875095.1"/>
    <property type="molecule type" value="Genomic_DNA"/>
</dbReference>
<accession>A0ABQ7Z4Q1</accession>
<protein>
    <submittedName>
        <fullName evidence="1">Uncharacterized protein</fullName>
    </submittedName>
</protein>
<organism evidence="1 2">
    <name type="scientific">Brassica napus</name>
    <name type="common">Rape</name>
    <dbReference type="NCBI Taxonomy" id="3708"/>
    <lineage>
        <taxon>Eukaryota</taxon>
        <taxon>Viridiplantae</taxon>
        <taxon>Streptophyta</taxon>
        <taxon>Embryophyta</taxon>
        <taxon>Tracheophyta</taxon>
        <taxon>Spermatophyta</taxon>
        <taxon>Magnoliopsida</taxon>
        <taxon>eudicotyledons</taxon>
        <taxon>Gunneridae</taxon>
        <taxon>Pentapetalae</taxon>
        <taxon>rosids</taxon>
        <taxon>malvids</taxon>
        <taxon>Brassicales</taxon>
        <taxon>Brassicaceae</taxon>
        <taxon>Brassiceae</taxon>
        <taxon>Brassica</taxon>
    </lineage>
</organism>
<evidence type="ECO:0000313" key="2">
    <source>
        <dbReference type="Proteomes" id="UP000824890"/>
    </source>
</evidence>
<reference evidence="1 2" key="1">
    <citation type="submission" date="2021-05" db="EMBL/GenBank/DDBJ databases">
        <title>Genome Assembly of Synthetic Allotetraploid Brassica napus Reveals Homoeologous Exchanges between Subgenomes.</title>
        <authorList>
            <person name="Davis J.T."/>
        </authorList>
    </citation>
    <scope>NUCLEOTIDE SEQUENCE [LARGE SCALE GENOMIC DNA]</scope>
    <source>
        <strain evidence="2">cv. Da-Ae</strain>
        <tissue evidence="1">Seedling</tissue>
    </source>
</reference>
<sequence length="77" mass="8606">EQWRLSSSRVLNGTLSKIRTDRRQEQAQPKIYVGESISCIGSRRTSEASGGVAADLGGEWSDEARRRRWGDSLDDNP</sequence>
<keyword evidence="2" id="KW-1185">Reference proteome</keyword>
<proteinExistence type="predicted"/>
<comment type="caution">
    <text evidence="1">The sequence shown here is derived from an EMBL/GenBank/DDBJ whole genome shotgun (WGS) entry which is preliminary data.</text>
</comment>
<dbReference type="Proteomes" id="UP000824890">
    <property type="component" value="Unassembled WGS sequence"/>
</dbReference>
<feature type="non-terminal residue" evidence="1">
    <location>
        <position position="1"/>
    </location>
</feature>